<dbReference type="EMBL" id="KE356560">
    <property type="protein sequence ID" value="ERG90199.1"/>
    <property type="molecule type" value="Genomic_DNA"/>
</dbReference>
<evidence type="ECO:0000313" key="1">
    <source>
        <dbReference type="EMBL" id="ERG90199.1"/>
    </source>
</evidence>
<feature type="non-terminal residue" evidence="1">
    <location>
        <position position="61"/>
    </location>
</feature>
<organism evidence="1 2">
    <name type="scientific">Haloquadratum walsbyi J07HQW1</name>
    <dbReference type="NCBI Taxonomy" id="1238424"/>
    <lineage>
        <taxon>Archaea</taxon>
        <taxon>Methanobacteriati</taxon>
        <taxon>Methanobacteriota</taxon>
        <taxon>Stenosarchaea group</taxon>
        <taxon>Halobacteria</taxon>
        <taxon>Halobacteriales</taxon>
        <taxon>Haloferacaceae</taxon>
        <taxon>Haloquadratum</taxon>
    </lineage>
</organism>
<evidence type="ECO:0000313" key="2">
    <source>
        <dbReference type="Proteomes" id="UP000030649"/>
    </source>
</evidence>
<dbReference type="HOGENOM" id="CLU_2927747_0_0_2"/>
<reference evidence="1 2" key="1">
    <citation type="journal article" date="2013" name="PLoS ONE">
        <title>Assembly-driven community genomics of a hypersaline microbial ecosystem.</title>
        <authorList>
            <person name="Podell S."/>
            <person name="Ugalde J.A."/>
            <person name="Narasingarao P."/>
            <person name="Banfield J.F."/>
            <person name="Heidelberg K.B."/>
            <person name="Allen E.E."/>
        </authorList>
    </citation>
    <scope>NUCLEOTIDE SEQUENCE [LARGE SCALE GENOMIC DNA]</scope>
    <source>
        <strain evidence="2">J07HQW1</strain>
    </source>
</reference>
<dbReference type="Proteomes" id="UP000030649">
    <property type="component" value="Unassembled WGS sequence"/>
</dbReference>
<protein>
    <submittedName>
        <fullName evidence="1">Uncharacterized protein</fullName>
    </submittedName>
</protein>
<sequence length="61" mass="6391">MYNELLDTTANDDIHANATDAVLSSVATVTAHENTDPVIETSRIDAGEASCIELVNSDNAA</sequence>
<proteinExistence type="predicted"/>
<gene>
    <name evidence="1" type="ORF">J07HQW1_00216</name>
</gene>
<name>U1MKR6_9EURY</name>
<accession>U1MKR6</accession>
<dbReference type="AlphaFoldDB" id="U1MKR6"/>